<keyword evidence="3" id="KW-1185">Reference proteome</keyword>
<reference evidence="2" key="2">
    <citation type="submission" date="2020-09" db="EMBL/GenBank/DDBJ databases">
        <authorList>
            <person name="Sun Q."/>
            <person name="Zhou Y."/>
        </authorList>
    </citation>
    <scope>NUCLEOTIDE SEQUENCE</scope>
    <source>
        <strain evidence="2">CGMCC 4.7299</strain>
    </source>
</reference>
<sequence length="159" mass="17789">MTTYYRDGDVLVTSERIRTDGGDYRLSELDQVWHARGRRSWRRVAGRGALGMIILVPVLVGGVGIAIALSLHASAAVTVALIVGGVLAGLAAMPLADVILELVDRSYDRGSRTLEIWGRRRGRDVLLVRTRDRRRFGQIYRAVQRATEREAHRDARARR</sequence>
<comment type="caution">
    <text evidence="2">The sequence shown here is derived from an EMBL/GenBank/DDBJ whole genome shotgun (WGS) entry which is preliminary data.</text>
</comment>
<dbReference type="RefSeq" id="WP_189080442.1">
    <property type="nucleotide sequence ID" value="NZ_BMMX01000016.1"/>
</dbReference>
<evidence type="ECO:0000313" key="2">
    <source>
        <dbReference type="EMBL" id="GGK98920.1"/>
    </source>
</evidence>
<dbReference type="EMBL" id="BMMX01000016">
    <property type="protein sequence ID" value="GGK98920.1"/>
    <property type="molecule type" value="Genomic_DNA"/>
</dbReference>
<keyword evidence="1" id="KW-0812">Transmembrane</keyword>
<name>A0A8J3FP74_9ACTN</name>
<dbReference type="Pfam" id="PF19744">
    <property type="entry name" value="DUF6232"/>
    <property type="match status" value="1"/>
</dbReference>
<dbReference type="AlphaFoldDB" id="A0A8J3FP74"/>
<protein>
    <submittedName>
        <fullName evidence="2">Uncharacterized protein</fullName>
    </submittedName>
</protein>
<reference evidence="2" key="1">
    <citation type="journal article" date="2014" name="Int. J. Syst. Evol. Microbiol.">
        <title>Complete genome sequence of Corynebacterium casei LMG S-19264T (=DSM 44701T), isolated from a smear-ripened cheese.</title>
        <authorList>
            <consortium name="US DOE Joint Genome Institute (JGI-PGF)"/>
            <person name="Walter F."/>
            <person name="Albersmeier A."/>
            <person name="Kalinowski J."/>
            <person name="Ruckert C."/>
        </authorList>
    </citation>
    <scope>NUCLEOTIDE SEQUENCE</scope>
    <source>
        <strain evidence="2">CGMCC 4.7299</strain>
    </source>
</reference>
<dbReference type="InterPro" id="IPR045629">
    <property type="entry name" value="DUF6232"/>
</dbReference>
<gene>
    <name evidence="2" type="ORF">GCM10012284_36560</name>
</gene>
<feature type="transmembrane region" description="Helical" evidence="1">
    <location>
        <begin position="75"/>
        <end position="100"/>
    </location>
</feature>
<proteinExistence type="predicted"/>
<dbReference type="Proteomes" id="UP000656042">
    <property type="component" value="Unassembled WGS sequence"/>
</dbReference>
<evidence type="ECO:0000313" key="3">
    <source>
        <dbReference type="Proteomes" id="UP000656042"/>
    </source>
</evidence>
<keyword evidence="1" id="KW-0472">Membrane</keyword>
<organism evidence="2 3">
    <name type="scientific">Mangrovihabitans endophyticus</name>
    <dbReference type="NCBI Taxonomy" id="1751298"/>
    <lineage>
        <taxon>Bacteria</taxon>
        <taxon>Bacillati</taxon>
        <taxon>Actinomycetota</taxon>
        <taxon>Actinomycetes</taxon>
        <taxon>Micromonosporales</taxon>
        <taxon>Micromonosporaceae</taxon>
        <taxon>Mangrovihabitans</taxon>
    </lineage>
</organism>
<feature type="transmembrane region" description="Helical" evidence="1">
    <location>
        <begin position="48"/>
        <end position="69"/>
    </location>
</feature>
<accession>A0A8J3FP74</accession>
<evidence type="ECO:0000256" key="1">
    <source>
        <dbReference type="SAM" id="Phobius"/>
    </source>
</evidence>
<keyword evidence="1" id="KW-1133">Transmembrane helix</keyword>